<sequence length="95" mass="10920">MTGVINTTDNTNLVRQEVYSQALLKSFDDWTLGRMLYNDRTGEFGDGDELKITTTGKRALQDYIENSPVDFSNMDTQRISLFIDKYYQDGFSVTE</sequence>
<gene>
    <name evidence="1" type="ORF">S12H4_19150</name>
</gene>
<protein>
    <submittedName>
        <fullName evidence="1">Uncharacterized protein</fullName>
    </submittedName>
</protein>
<organism evidence="1">
    <name type="scientific">marine sediment metagenome</name>
    <dbReference type="NCBI Taxonomy" id="412755"/>
    <lineage>
        <taxon>unclassified sequences</taxon>
        <taxon>metagenomes</taxon>
        <taxon>ecological metagenomes</taxon>
    </lineage>
</organism>
<evidence type="ECO:0000313" key="1">
    <source>
        <dbReference type="EMBL" id="GAI81742.1"/>
    </source>
</evidence>
<reference evidence="1" key="1">
    <citation type="journal article" date="2014" name="Front. Microbiol.">
        <title>High frequency of phylogenetically diverse reductive dehalogenase-homologous genes in deep subseafloor sedimentary metagenomes.</title>
        <authorList>
            <person name="Kawai M."/>
            <person name="Futagami T."/>
            <person name="Toyoda A."/>
            <person name="Takaki Y."/>
            <person name="Nishi S."/>
            <person name="Hori S."/>
            <person name="Arai W."/>
            <person name="Tsubouchi T."/>
            <person name="Morono Y."/>
            <person name="Uchiyama I."/>
            <person name="Ito T."/>
            <person name="Fujiyama A."/>
            <person name="Inagaki F."/>
            <person name="Takami H."/>
        </authorList>
    </citation>
    <scope>NUCLEOTIDE SEQUENCE</scope>
    <source>
        <strain evidence="1">Expedition CK06-06</strain>
    </source>
</reference>
<name>X1RLU8_9ZZZZ</name>
<proteinExistence type="predicted"/>
<dbReference type="EMBL" id="BARW01009540">
    <property type="protein sequence ID" value="GAI81742.1"/>
    <property type="molecule type" value="Genomic_DNA"/>
</dbReference>
<feature type="non-terminal residue" evidence="1">
    <location>
        <position position="95"/>
    </location>
</feature>
<accession>X1RLU8</accession>
<comment type="caution">
    <text evidence="1">The sequence shown here is derived from an EMBL/GenBank/DDBJ whole genome shotgun (WGS) entry which is preliminary data.</text>
</comment>
<dbReference type="AlphaFoldDB" id="X1RLU8"/>